<evidence type="ECO:0000256" key="3">
    <source>
        <dbReference type="ARBA" id="ARBA00022729"/>
    </source>
</evidence>
<organism evidence="6 7">
    <name type="scientific">Herpetosiphon geysericola</name>
    <dbReference type="NCBI Taxonomy" id="70996"/>
    <lineage>
        <taxon>Bacteria</taxon>
        <taxon>Bacillati</taxon>
        <taxon>Chloroflexota</taxon>
        <taxon>Chloroflexia</taxon>
        <taxon>Herpetosiphonales</taxon>
        <taxon>Herpetosiphonaceae</taxon>
        <taxon>Herpetosiphon</taxon>
    </lineage>
</organism>
<comment type="subcellular location">
    <subcellularLocation>
        <location evidence="1">Cell envelope</location>
    </subcellularLocation>
</comment>
<dbReference type="EMBL" id="LGKP01000002">
    <property type="protein sequence ID" value="KPL92021.1"/>
    <property type="molecule type" value="Genomic_DNA"/>
</dbReference>
<dbReference type="GO" id="GO:0030313">
    <property type="term" value="C:cell envelope"/>
    <property type="evidence" value="ECO:0007669"/>
    <property type="project" value="UniProtKB-SubCell"/>
</dbReference>
<sequence length="359" mass="38359">MYRWLCALTLVTVLFGCGAEEAVPTTQPTQATAAGELGAIKTYLLGKTGDLITSTTALETASQRYYDLAKAANFDYATLWNSKQAEVGTTLNEAKAAWLKSSPTYEQMEGIVAGVGSLADFDVTLDAGSSAEEGGDSVVNYDLSLADGRTIAKPGNLFGVTESTLWGTYDAFRITDVEADINGNGTLEFGESLPEANVLLAAAQKLKATATELDTAAKAWEPTDSDAFSALVVMVPTMNEYFDSWKNSRFVAGDSSTQRDFVAISRLADIGDILGSLQVVYDSLSPKIATLDADQDRQIKTNLQGLRDFVADVHKKEQAGQRFTAEEADLLGAEAQNRADAITGQVSQIAARLNVKISE</sequence>
<feature type="signal peptide" evidence="4">
    <location>
        <begin position="1"/>
        <end position="22"/>
    </location>
</feature>
<dbReference type="PROSITE" id="PS51257">
    <property type="entry name" value="PROKAR_LIPOPROTEIN"/>
    <property type="match status" value="1"/>
</dbReference>
<dbReference type="AlphaFoldDB" id="A0A0P6YIG7"/>
<evidence type="ECO:0000313" key="6">
    <source>
        <dbReference type="EMBL" id="KPL92021.1"/>
    </source>
</evidence>
<keyword evidence="3 4" id="KW-0732">Signal</keyword>
<dbReference type="STRING" id="70996.SE18_00260"/>
<dbReference type="Gene3D" id="1.20.1420.20">
    <property type="entry name" value="M75 peptidase, HXXE motif"/>
    <property type="match status" value="1"/>
</dbReference>
<evidence type="ECO:0000259" key="5">
    <source>
        <dbReference type="Pfam" id="PF09375"/>
    </source>
</evidence>
<evidence type="ECO:0000256" key="1">
    <source>
        <dbReference type="ARBA" id="ARBA00004196"/>
    </source>
</evidence>
<evidence type="ECO:0000256" key="2">
    <source>
        <dbReference type="ARBA" id="ARBA00005989"/>
    </source>
</evidence>
<accession>A0A0P6YIG7</accession>
<dbReference type="InterPro" id="IPR018976">
    <property type="entry name" value="Imelysin-like"/>
</dbReference>
<comment type="similarity">
    <text evidence="2">Belongs to the EfeM/EfeO family.</text>
</comment>
<feature type="chain" id="PRO_5006133634" description="Imelysin-like domain-containing protein" evidence="4">
    <location>
        <begin position="23"/>
        <end position="359"/>
    </location>
</feature>
<dbReference type="CDD" id="cd14656">
    <property type="entry name" value="Imelysin-like_EfeO"/>
    <property type="match status" value="1"/>
</dbReference>
<name>A0A0P6YIG7_9CHLR</name>
<comment type="caution">
    <text evidence="6">The sequence shown here is derived from an EMBL/GenBank/DDBJ whole genome shotgun (WGS) entry which is preliminary data.</text>
</comment>
<evidence type="ECO:0000256" key="4">
    <source>
        <dbReference type="SAM" id="SignalP"/>
    </source>
</evidence>
<keyword evidence="7" id="KW-1185">Reference proteome</keyword>
<dbReference type="InterPro" id="IPR034981">
    <property type="entry name" value="Imelysin-like_EfeO/Algp7"/>
</dbReference>
<dbReference type="Pfam" id="PF09375">
    <property type="entry name" value="Peptidase_M75"/>
    <property type="match status" value="1"/>
</dbReference>
<gene>
    <name evidence="6" type="ORF">SE18_00260</name>
</gene>
<protein>
    <recommendedName>
        <fullName evidence="5">Imelysin-like domain-containing protein</fullName>
    </recommendedName>
</protein>
<proteinExistence type="inferred from homology"/>
<evidence type="ECO:0000313" key="7">
    <source>
        <dbReference type="Proteomes" id="UP000050277"/>
    </source>
</evidence>
<reference evidence="6 7" key="1">
    <citation type="submission" date="2015-07" db="EMBL/GenBank/DDBJ databases">
        <title>Whole genome sequence of Herpetosiphon geysericola DSM 7119.</title>
        <authorList>
            <person name="Hemp J."/>
            <person name="Ward L.M."/>
            <person name="Pace L.A."/>
            <person name="Fischer W.W."/>
        </authorList>
    </citation>
    <scope>NUCLEOTIDE SEQUENCE [LARGE SCALE GENOMIC DNA]</scope>
    <source>
        <strain evidence="6 7">DSM 7119</strain>
    </source>
</reference>
<dbReference type="InterPro" id="IPR038352">
    <property type="entry name" value="Imelysin_sf"/>
</dbReference>
<dbReference type="PATRIC" id="fig|70996.4.peg.2588"/>
<feature type="domain" description="Imelysin-like" evidence="5">
    <location>
        <begin position="50"/>
        <end position="341"/>
    </location>
</feature>
<dbReference type="RefSeq" id="WP_054532407.1">
    <property type="nucleotide sequence ID" value="NZ_LGKP01000002.1"/>
</dbReference>
<dbReference type="OrthoDB" id="27017at2"/>
<dbReference type="Proteomes" id="UP000050277">
    <property type="component" value="Unassembled WGS sequence"/>
</dbReference>